<feature type="transmembrane region" description="Helical" evidence="1">
    <location>
        <begin position="275"/>
        <end position="294"/>
    </location>
</feature>
<gene>
    <name evidence="2" type="ORF">CROQUDRAFT_650431</name>
</gene>
<comment type="caution">
    <text evidence="2">The sequence shown here is derived from an EMBL/GenBank/DDBJ whole genome shotgun (WGS) entry which is preliminary data.</text>
</comment>
<dbReference type="Proteomes" id="UP000886653">
    <property type="component" value="Unassembled WGS sequence"/>
</dbReference>
<dbReference type="EMBL" id="MU167210">
    <property type="protein sequence ID" value="KAG0151873.1"/>
    <property type="molecule type" value="Genomic_DNA"/>
</dbReference>
<evidence type="ECO:0000256" key="1">
    <source>
        <dbReference type="SAM" id="Phobius"/>
    </source>
</evidence>
<sequence>MDSTTTIFSERLFSFADSNRLSVLFMDQLVHLSQFKSDYKDWTSLENHGAVLLKSSPTGEVPLIRYQLQTSQLSRTQRIHCNWLFCLIFWWERVLLDRDTSAIIVFGDRLVRSWKVCGGHLPEGPSAFDWKVGWSSTENDEENIIVPTRVVILAENLDPNAIRSSTIEKKTRSSPSSSIFSIGELSPVEETSNCNLTGRFQWSGSTGSQQVNKAIMQTEVLDGMLYFGQGVAAGLGHEYGFSKKYDLCSTTSNPSWLGKYCKFLPCSYIIAKSKYLRAIVIFFFFFFFFSFILVGCCKSSSCTTLPISSNCES</sequence>
<keyword evidence="1" id="KW-0472">Membrane</keyword>
<dbReference type="AlphaFoldDB" id="A0A9P6NTB8"/>
<evidence type="ECO:0000313" key="2">
    <source>
        <dbReference type="EMBL" id="KAG0151873.1"/>
    </source>
</evidence>
<accession>A0A9P6NTB8</accession>
<keyword evidence="1" id="KW-0812">Transmembrane</keyword>
<reference evidence="2" key="1">
    <citation type="submission" date="2013-11" db="EMBL/GenBank/DDBJ databases">
        <title>Genome sequence of the fusiform rust pathogen reveals effectors for host alternation and coevolution with pine.</title>
        <authorList>
            <consortium name="DOE Joint Genome Institute"/>
            <person name="Smith K."/>
            <person name="Pendleton A."/>
            <person name="Kubisiak T."/>
            <person name="Anderson C."/>
            <person name="Salamov A."/>
            <person name="Aerts A."/>
            <person name="Riley R."/>
            <person name="Clum A."/>
            <person name="Lindquist E."/>
            <person name="Ence D."/>
            <person name="Campbell M."/>
            <person name="Kronenberg Z."/>
            <person name="Feau N."/>
            <person name="Dhillon B."/>
            <person name="Hamelin R."/>
            <person name="Burleigh J."/>
            <person name="Smith J."/>
            <person name="Yandell M."/>
            <person name="Nelson C."/>
            <person name="Grigoriev I."/>
            <person name="Davis J."/>
        </authorList>
    </citation>
    <scope>NUCLEOTIDE SEQUENCE</scope>
    <source>
        <strain evidence="2">G11</strain>
    </source>
</reference>
<protein>
    <submittedName>
        <fullName evidence="2">Uncharacterized protein</fullName>
    </submittedName>
</protein>
<proteinExistence type="predicted"/>
<name>A0A9P6NTB8_9BASI</name>
<keyword evidence="1" id="KW-1133">Transmembrane helix</keyword>
<evidence type="ECO:0000313" key="3">
    <source>
        <dbReference type="Proteomes" id="UP000886653"/>
    </source>
</evidence>
<keyword evidence="3" id="KW-1185">Reference proteome</keyword>
<organism evidence="2 3">
    <name type="scientific">Cronartium quercuum f. sp. fusiforme G11</name>
    <dbReference type="NCBI Taxonomy" id="708437"/>
    <lineage>
        <taxon>Eukaryota</taxon>
        <taxon>Fungi</taxon>
        <taxon>Dikarya</taxon>
        <taxon>Basidiomycota</taxon>
        <taxon>Pucciniomycotina</taxon>
        <taxon>Pucciniomycetes</taxon>
        <taxon>Pucciniales</taxon>
        <taxon>Coleosporiaceae</taxon>
        <taxon>Cronartium</taxon>
    </lineage>
</organism>